<dbReference type="Gene3D" id="2.60.40.1530">
    <property type="entry name" value="ntegrin, alpha v. Chain A, domain 4"/>
    <property type="match status" value="1"/>
</dbReference>
<dbReference type="PROSITE" id="PS51470">
    <property type="entry name" value="FG_GAP"/>
    <property type="match status" value="2"/>
</dbReference>
<dbReference type="InterPro" id="IPR048285">
    <property type="entry name" value="Integrin_alpha_Ig-like_2"/>
</dbReference>
<reference evidence="10" key="2">
    <citation type="submission" date="2025-09" db="UniProtKB">
        <authorList>
            <consortium name="Ensembl"/>
        </authorList>
    </citation>
    <scope>IDENTIFICATION</scope>
</reference>
<keyword evidence="6" id="KW-0325">Glycoprotein</keyword>
<dbReference type="GeneTree" id="ENSGT00940000156737"/>
<dbReference type="Pfam" id="PF01839">
    <property type="entry name" value="FG-GAP"/>
    <property type="match status" value="2"/>
</dbReference>
<evidence type="ECO:0000259" key="8">
    <source>
        <dbReference type="Pfam" id="PF20805"/>
    </source>
</evidence>
<proteinExistence type="predicted"/>
<dbReference type="SUPFAM" id="SSF69318">
    <property type="entry name" value="Integrin alpha N-terminal domain"/>
    <property type="match status" value="1"/>
</dbReference>
<dbReference type="Gene3D" id="2.130.10.130">
    <property type="entry name" value="Integrin alpha, N-terminal"/>
    <property type="match status" value="2"/>
</dbReference>
<dbReference type="GO" id="GO:0007229">
    <property type="term" value="P:integrin-mediated signaling pathway"/>
    <property type="evidence" value="ECO:0007669"/>
    <property type="project" value="UniProtKB-KW"/>
</dbReference>
<keyword evidence="3" id="KW-0677">Repeat</keyword>
<dbReference type="PANTHER" id="PTHR23220">
    <property type="entry name" value="INTEGRIN ALPHA"/>
    <property type="match status" value="1"/>
</dbReference>
<feature type="domain" description="Integrin alpha second immunoglobulin-like" evidence="8">
    <location>
        <begin position="333"/>
        <end position="443"/>
    </location>
</feature>
<keyword evidence="4" id="KW-0401">Integrin</keyword>
<dbReference type="Pfam" id="PF20806">
    <property type="entry name" value="Integrin_A_Ig_3"/>
    <property type="match status" value="2"/>
</dbReference>
<dbReference type="InterPro" id="IPR048286">
    <property type="entry name" value="Integrin_alpha_Ig-like_3"/>
</dbReference>
<keyword evidence="11" id="KW-1185">Reference proteome</keyword>
<accession>A0A8C4R940</accession>
<evidence type="ECO:0000256" key="2">
    <source>
        <dbReference type="ARBA" id="ARBA00022729"/>
    </source>
</evidence>
<feature type="domain" description="Integrin alpha third immunoglobulin-like" evidence="9">
    <location>
        <begin position="461"/>
        <end position="517"/>
    </location>
</feature>
<dbReference type="SMART" id="SM00191">
    <property type="entry name" value="Int_alpha"/>
    <property type="match status" value="2"/>
</dbReference>
<evidence type="ECO:0000256" key="3">
    <source>
        <dbReference type="ARBA" id="ARBA00022737"/>
    </source>
</evidence>
<dbReference type="GO" id="GO:0009897">
    <property type="term" value="C:external side of plasma membrane"/>
    <property type="evidence" value="ECO:0007669"/>
    <property type="project" value="TreeGrafter"/>
</dbReference>
<dbReference type="GO" id="GO:0033627">
    <property type="term" value="P:cell adhesion mediated by integrin"/>
    <property type="evidence" value="ECO:0007669"/>
    <property type="project" value="TreeGrafter"/>
</dbReference>
<dbReference type="AlphaFoldDB" id="A0A8C4R940"/>
<feature type="repeat" description="FG-GAP" evidence="7">
    <location>
        <begin position="147"/>
        <end position="212"/>
    </location>
</feature>
<dbReference type="Gene3D" id="2.60.40.1510">
    <property type="entry name" value="ntegrin, alpha v. Chain A, domain 3"/>
    <property type="match status" value="1"/>
</dbReference>
<dbReference type="InterPro" id="IPR028994">
    <property type="entry name" value="Integrin_alpha_N"/>
</dbReference>
<evidence type="ECO:0000313" key="11">
    <source>
        <dbReference type="Proteomes" id="UP000694388"/>
    </source>
</evidence>
<evidence type="ECO:0000256" key="6">
    <source>
        <dbReference type="ARBA" id="ARBA00023180"/>
    </source>
</evidence>
<comment type="subcellular location">
    <subcellularLocation>
        <location evidence="1">Membrane</location>
        <topology evidence="1">Single-pass type I membrane protein</topology>
    </subcellularLocation>
</comment>
<organism evidence="10 11">
    <name type="scientific">Eptatretus burgeri</name>
    <name type="common">Inshore hagfish</name>
    <dbReference type="NCBI Taxonomy" id="7764"/>
    <lineage>
        <taxon>Eukaryota</taxon>
        <taxon>Metazoa</taxon>
        <taxon>Chordata</taxon>
        <taxon>Craniata</taxon>
        <taxon>Vertebrata</taxon>
        <taxon>Cyclostomata</taxon>
        <taxon>Myxini</taxon>
        <taxon>Myxiniformes</taxon>
        <taxon>Myxinidae</taxon>
        <taxon>Eptatretinae</taxon>
        <taxon>Eptatretus</taxon>
    </lineage>
</organism>
<evidence type="ECO:0000256" key="5">
    <source>
        <dbReference type="ARBA" id="ARBA00023136"/>
    </source>
</evidence>
<name>A0A8C4R940_EPTBU</name>
<dbReference type="SUPFAM" id="SSF69179">
    <property type="entry name" value="Integrin domains"/>
    <property type="match status" value="2"/>
</dbReference>
<dbReference type="Pfam" id="PF20805">
    <property type="entry name" value="Integrin_A_Ig_2"/>
    <property type="match status" value="1"/>
</dbReference>
<keyword evidence="2" id="KW-0732">Signal</keyword>
<evidence type="ECO:0000313" key="10">
    <source>
        <dbReference type="Ensembl" id="ENSEBUP00000026172.1"/>
    </source>
</evidence>
<dbReference type="GO" id="GO:0007160">
    <property type="term" value="P:cell-matrix adhesion"/>
    <property type="evidence" value="ECO:0007669"/>
    <property type="project" value="TreeGrafter"/>
</dbReference>
<dbReference type="GO" id="GO:0008305">
    <property type="term" value="C:integrin complex"/>
    <property type="evidence" value="ECO:0007669"/>
    <property type="project" value="TreeGrafter"/>
</dbReference>
<keyword evidence="5" id="KW-0472">Membrane</keyword>
<dbReference type="InterPro" id="IPR032695">
    <property type="entry name" value="Integrin_dom_sf"/>
</dbReference>
<evidence type="ECO:0000256" key="1">
    <source>
        <dbReference type="ARBA" id="ARBA00004479"/>
    </source>
</evidence>
<reference evidence="10" key="1">
    <citation type="submission" date="2025-08" db="UniProtKB">
        <authorList>
            <consortium name="Ensembl"/>
        </authorList>
    </citation>
    <scope>IDENTIFICATION</scope>
</reference>
<evidence type="ECO:0000256" key="4">
    <source>
        <dbReference type="ARBA" id="ARBA00023037"/>
    </source>
</evidence>
<protein>
    <submittedName>
        <fullName evidence="10">Integrin, alpha 8</fullName>
    </submittedName>
</protein>
<feature type="domain" description="Integrin alpha third immunoglobulin-like" evidence="9">
    <location>
        <begin position="518"/>
        <end position="590"/>
    </location>
</feature>
<evidence type="ECO:0000256" key="7">
    <source>
        <dbReference type="PROSITE-ProRule" id="PRU00803"/>
    </source>
</evidence>
<dbReference type="GO" id="GO:0005178">
    <property type="term" value="F:integrin binding"/>
    <property type="evidence" value="ECO:0007669"/>
    <property type="project" value="TreeGrafter"/>
</dbReference>
<dbReference type="InterPro" id="IPR013519">
    <property type="entry name" value="Int_alpha_beta-p"/>
</dbReference>
<sequence>YIIMNPIYCATYNFSWSMLVGAPRANTTQRLIVEGGAVYLCTWPTMDCKPLVFDSTGIVDYKSQQWFGASLRSYKSVACAPLYHWRTLKAVEEKDPVGTCYLAYNNFSRIAEYSPCRNRGGDPQGQGFCQGGFSVDLTQVRFFGRPTTHAMLFHKHMASYFGFTVAVADVNDDGLDDVFVGAPLYMERGADGKLREVGRVYQYLQDPIPLNFRTPQTLTGSQTYARFGSALAPLGDLDDDGYNDLAVGVPFGGENHGGLVYIYNGGREGLQPTASQVLKSHWPSGLNALPPSFGYALRGGTDVDGNGYPGENLKLLLDNRIYPSLQAHILLDCGKDNICIPDLHLSVSKDQKNLYVGAENELRLLLKAFNKGEGAYEAEIQVSLPPEADYVGFTRIKRQSTCAYKSLNATRTVVCGLGNPMQSGAEVSTLKTITLTTITATAHDVGIFNVLVPYIFYSSCILQLRNAGPSSVKNARMNISWPVRSGDNFTLYPVEKATEGPIKCSLVAGTINPLGLQDCGNSECVQLTCTIGQLNKAQIAVLQLRSRLWTSTFIQHENQKFSLEGEAQFEVLSFPYRIQPEDYPSGHVKVPPGCQCSISFLFHRERNWRDSLSLALIFMSLLAVSQRSIDV</sequence>
<dbReference type="Ensembl" id="ENSEBUT00000026748.1">
    <property type="protein sequence ID" value="ENSEBUP00000026172.1"/>
    <property type="gene ID" value="ENSEBUG00000016110.1"/>
</dbReference>
<dbReference type="GO" id="GO:0098609">
    <property type="term" value="P:cell-cell adhesion"/>
    <property type="evidence" value="ECO:0007669"/>
    <property type="project" value="TreeGrafter"/>
</dbReference>
<dbReference type="PANTHER" id="PTHR23220:SF133">
    <property type="entry name" value="INTEGRIN ALPHA-PS2"/>
    <property type="match status" value="1"/>
</dbReference>
<evidence type="ECO:0000259" key="9">
    <source>
        <dbReference type="Pfam" id="PF20806"/>
    </source>
</evidence>
<feature type="repeat" description="FG-GAP" evidence="7">
    <location>
        <begin position="213"/>
        <end position="272"/>
    </location>
</feature>
<dbReference type="InterPro" id="IPR013517">
    <property type="entry name" value="FG-GAP"/>
</dbReference>
<dbReference type="Proteomes" id="UP000694388">
    <property type="component" value="Unplaced"/>
</dbReference>